<comment type="cofactor">
    <cofactor evidence="9">
        <name>iron-sulfur cluster</name>
        <dbReference type="ChEBI" id="CHEBI:30408"/>
    </cofactor>
</comment>
<dbReference type="Pfam" id="PF01930">
    <property type="entry name" value="Cas_Cas4"/>
    <property type="match status" value="1"/>
</dbReference>
<evidence type="ECO:0000259" key="10">
    <source>
        <dbReference type="Pfam" id="PF01930"/>
    </source>
</evidence>
<keyword evidence="2 9" id="KW-0479">Metal-binding</keyword>
<dbReference type="Gene3D" id="3.90.320.10">
    <property type="match status" value="1"/>
</dbReference>
<keyword evidence="5 9" id="KW-0408">Iron</keyword>
<dbReference type="GO" id="GO:0046872">
    <property type="term" value="F:metal ion binding"/>
    <property type="evidence" value="ECO:0007669"/>
    <property type="project" value="UniProtKB-KW"/>
</dbReference>
<keyword evidence="7 9" id="KW-0051">Antiviral defense</keyword>
<feature type="domain" description="DUF83" evidence="10">
    <location>
        <begin position="12"/>
        <end position="169"/>
    </location>
</feature>
<reference evidence="11 12" key="1">
    <citation type="submission" date="2011-01" db="EMBL/GenBank/DDBJ databases">
        <title>Whole genome sequence of Caldisericum exile AZM16c01.</title>
        <authorList>
            <person name="Narita-Yamada S."/>
            <person name="Kawakoshi A."/>
            <person name="Nakamura S."/>
            <person name="Sasagawa M."/>
            <person name="Fukada J."/>
            <person name="Sekine M."/>
            <person name="Kato Y."/>
            <person name="Fukai R."/>
            <person name="Sasaki K."/>
            <person name="Hanamaki A."/>
            <person name="Narita H."/>
            <person name="Konno Y."/>
            <person name="Mori K."/>
            <person name="Yamazaki S."/>
            <person name="Suzuki K."/>
            <person name="Fujita N."/>
        </authorList>
    </citation>
    <scope>NUCLEOTIDE SEQUENCE [LARGE SCALE GENOMIC DNA]</scope>
    <source>
        <strain evidence="12">DSM 21853 / NBRC 104410 / AZM16c01</strain>
    </source>
</reference>
<dbReference type="KEGG" id="cex:CSE_02730"/>
<keyword evidence="4 9" id="KW-0269">Exonuclease</keyword>
<dbReference type="OrthoDB" id="9794720at2"/>
<keyword evidence="12" id="KW-1185">Reference proteome</keyword>
<dbReference type="InterPro" id="IPR013343">
    <property type="entry name" value="CRISPR-assoc_prot_Cas4"/>
</dbReference>
<protein>
    <recommendedName>
        <fullName evidence="9">CRISPR-associated exonuclease Cas4</fullName>
        <ecNumber evidence="9">3.1.12.1</ecNumber>
    </recommendedName>
</protein>
<comment type="function">
    <text evidence="9">CRISPR (clustered regularly interspaced short palindromic repeat) is an adaptive immune system that provides protection against mobile genetic elements (viruses, transposable elements and conjugative plasmids). CRISPR clusters contain sequences complementary to antecedent mobile elements and target invading nucleic acids. CRISPR clusters are transcribed and processed into CRISPR RNA (crRNA).</text>
</comment>
<dbReference type="EMBL" id="AP012051">
    <property type="protein sequence ID" value="BAL80399.1"/>
    <property type="molecule type" value="Genomic_DNA"/>
</dbReference>
<dbReference type="PANTHER" id="PTHR37168:SF1">
    <property type="entry name" value="CRISPR-ASSOCIATED EXONUCLEASE CAS4"/>
    <property type="match status" value="1"/>
</dbReference>
<evidence type="ECO:0000256" key="6">
    <source>
        <dbReference type="ARBA" id="ARBA00023014"/>
    </source>
</evidence>
<dbReference type="NCBIfam" id="TIGR00372">
    <property type="entry name" value="cas4"/>
    <property type="match status" value="1"/>
</dbReference>
<comment type="similarity">
    <text evidence="9">Belongs to the CRISPR-associated exonuclease Cas4 family.</text>
</comment>
<dbReference type="InterPro" id="IPR011604">
    <property type="entry name" value="PDDEXK-like_dom_sf"/>
</dbReference>
<dbReference type="Proteomes" id="UP000004793">
    <property type="component" value="Chromosome"/>
</dbReference>
<keyword evidence="1 9" id="KW-0540">Nuclease</keyword>
<dbReference type="AlphaFoldDB" id="A0A7U6GDI9"/>
<evidence type="ECO:0000256" key="8">
    <source>
        <dbReference type="ARBA" id="ARBA00023211"/>
    </source>
</evidence>
<evidence type="ECO:0000256" key="5">
    <source>
        <dbReference type="ARBA" id="ARBA00023004"/>
    </source>
</evidence>
<sequence>MKDKNFDELKITGLRINYLHVCKRKLWLFDRGIRMEHTSNMVLLGSLLQDYYYQRKERKNILIDNLIQIDIIDNESIREVKYSNKLKEADEAQLLYYLYYLKRLGVSKKGILNYPKIKRREELILTEELEKEVEKDLEEAKKVLSLNKPPKVEKKTFCSKCAYFEFCWS</sequence>
<proteinExistence type="inferred from homology"/>
<keyword evidence="3 9" id="KW-0378">Hydrolase</keyword>
<name>A0A7U6GDI9_CALEA</name>
<evidence type="ECO:0000256" key="4">
    <source>
        <dbReference type="ARBA" id="ARBA00022839"/>
    </source>
</evidence>
<dbReference type="PANTHER" id="PTHR37168">
    <property type="entry name" value="CRISPR-ASSOCIATED EXONUCLEASE CAS4"/>
    <property type="match status" value="1"/>
</dbReference>
<gene>
    <name evidence="11" type="ordered locus">CSE_02730</name>
</gene>
<evidence type="ECO:0000256" key="3">
    <source>
        <dbReference type="ARBA" id="ARBA00022801"/>
    </source>
</evidence>
<evidence type="ECO:0000313" key="12">
    <source>
        <dbReference type="Proteomes" id="UP000004793"/>
    </source>
</evidence>
<dbReference type="GO" id="GO:0051536">
    <property type="term" value="F:iron-sulfur cluster binding"/>
    <property type="evidence" value="ECO:0007669"/>
    <property type="project" value="UniProtKB-KW"/>
</dbReference>
<evidence type="ECO:0000256" key="7">
    <source>
        <dbReference type="ARBA" id="ARBA00023118"/>
    </source>
</evidence>
<dbReference type="RefSeq" id="WP_014452806.1">
    <property type="nucleotide sequence ID" value="NC_017096.1"/>
</dbReference>
<evidence type="ECO:0000313" key="11">
    <source>
        <dbReference type="EMBL" id="BAL80399.1"/>
    </source>
</evidence>
<evidence type="ECO:0000256" key="1">
    <source>
        <dbReference type="ARBA" id="ARBA00022722"/>
    </source>
</evidence>
<comment type="cofactor">
    <cofactor evidence="9">
        <name>Mg(2+)</name>
        <dbReference type="ChEBI" id="CHEBI:18420"/>
    </cofactor>
    <cofactor evidence="9">
        <name>Mn(2+)</name>
        <dbReference type="ChEBI" id="CHEBI:29035"/>
    </cofactor>
    <text evidence="9">Mg(2+) or Mn(2+) required for ssDNA cleavage activity.</text>
</comment>
<accession>A0A7U6GDI9</accession>
<organism evidence="11 12">
    <name type="scientific">Caldisericum exile (strain DSM 21853 / NBRC 104410 / AZM16c01)</name>
    <dbReference type="NCBI Taxonomy" id="511051"/>
    <lineage>
        <taxon>Bacteria</taxon>
        <taxon>Pseudomonadati</taxon>
        <taxon>Caldisericota/Cryosericota group</taxon>
        <taxon>Caldisericota</taxon>
        <taxon>Caldisericia</taxon>
        <taxon>Caldisericales</taxon>
        <taxon>Caldisericaceae</taxon>
        <taxon>Caldisericum</taxon>
    </lineage>
</organism>
<evidence type="ECO:0000256" key="9">
    <source>
        <dbReference type="RuleBase" id="RU365022"/>
    </source>
</evidence>
<keyword evidence="8 9" id="KW-0464">Manganese</keyword>
<evidence type="ECO:0000256" key="2">
    <source>
        <dbReference type="ARBA" id="ARBA00022723"/>
    </source>
</evidence>
<dbReference type="InterPro" id="IPR022765">
    <property type="entry name" value="Dna2/Cas4_DUF83"/>
</dbReference>
<dbReference type="GO" id="GO:0004527">
    <property type="term" value="F:exonuclease activity"/>
    <property type="evidence" value="ECO:0007669"/>
    <property type="project" value="UniProtKB-KW"/>
</dbReference>
<keyword evidence="6 9" id="KW-0411">Iron-sulfur</keyword>
<dbReference type="EC" id="3.1.12.1" evidence="9"/>
<dbReference type="GO" id="GO:0051607">
    <property type="term" value="P:defense response to virus"/>
    <property type="evidence" value="ECO:0007669"/>
    <property type="project" value="UniProtKB-KW"/>
</dbReference>